<dbReference type="RefSeq" id="WP_076877170.1">
    <property type="nucleotide sequence ID" value="NZ_MLCN01000007.1"/>
</dbReference>
<accession>A0A1S8CYB0</accession>
<dbReference type="PROSITE" id="PS51257">
    <property type="entry name" value="PROKAR_LIPOPROTEIN"/>
    <property type="match status" value="1"/>
</dbReference>
<evidence type="ECO:0000313" key="1">
    <source>
        <dbReference type="EMBL" id="ONG41800.1"/>
    </source>
</evidence>
<evidence type="ECO:0008006" key="3">
    <source>
        <dbReference type="Google" id="ProtNLM"/>
    </source>
</evidence>
<dbReference type="Proteomes" id="UP000192132">
    <property type="component" value="Unassembled WGS sequence"/>
</dbReference>
<comment type="caution">
    <text evidence="1">The sequence shown here is derived from an EMBL/GenBank/DDBJ whole genome shotgun (WGS) entry which is preliminary data.</text>
</comment>
<protein>
    <recommendedName>
        <fullName evidence="3">Lipoprotein</fullName>
    </recommendedName>
</protein>
<dbReference type="AlphaFoldDB" id="A0A1S8CYB0"/>
<dbReference type="OrthoDB" id="6636552at2"/>
<evidence type="ECO:0000313" key="2">
    <source>
        <dbReference type="Proteomes" id="UP000192132"/>
    </source>
</evidence>
<name>A0A1S8CYB0_9GAMM</name>
<proteinExistence type="predicted"/>
<sequence>MKLYSSCLFIGLVSLVLTGCSSGVEGQFIRGCKAGGADSDMCSCVYEKMKATYGEEGIDKNLNDYPSQSFSEHIIENTVQCTKEQ</sequence>
<gene>
    <name evidence="1" type="ORF">BKE30_02890</name>
</gene>
<dbReference type="EMBL" id="MLCN01000007">
    <property type="protein sequence ID" value="ONG41800.1"/>
    <property type="molecule type" value="Genomic_DNA"/>
</dbReference>
<keyword evidence="2" id="KW-1185">Reference proteome</keyword>
<organism evidence="1 2">
    <name type="scientific">Alkanindiges hydrocarboniclasticus</name>
    <dbReference type="NCBI Taxonomy" id="1907941"/>
    <lineage>
        <taxon>Bacteria</taxon>
        <taxon>Pseudomonadati</taxon>
        <taxon>Pseudomonadota</taxon>
        <taxon>Gammaproteobacteria</taxon>
        <taxon>Moraxellales</taxon>
        <taxon>Moraxellaceae</taxon>
        <taxon>Alkanindiges</taxon>
    </lineage>
</organism>
<reference evidence="1 2" key="1">
    <citation type="submission" date="2016-10" db="EMBL/GenBank/DDBJ databases">
        <title>Draft Genome sequence of Alkanindiges sp. strain H1.</title>
        <authorList>
            <person name="Subhash Y."/>
            <person name="Lee S."/>
        </authorList>
    </citation>
    <scope>NUCLEOTIDE SEQUENCE [LARGE SCALE GENOMIC DNA]</scope>
    <source>
        <strain evidence="1 2">H1</strain>
    </source>
</reference>